<dbReference type="Proteomes" id="UP000053989">
    <property type="component" value="Unassembled WGS sequence"/>
</dbReference>
<dbReference type="InParanoid" id="A0A0C2Z0X7"/>
<reference evidence="3" key="2">
    <citation type="submission" date="2015-01" db="EMBL/GenBank/DDBJ databases">
        <title>Evolutionary Origins and Diversification of the Mycorrhizal Mutualists.</title>
        <authorList>
            <consortium name="DOE Joint Genome Institute"/>
            <consortium name="Mycorrhizal Genomics Consortium"/>
            <person name="Kohler A."/>
            <person name="Kuo A."/>
            <person name="Nagy L.G."/>
            <person name="Floudas D."/>
            <person name="Copeland A."/>
            <person name="Barry K.W."/>
            <person name="Cichocki N."/>
            <person name="Veneault-Fourrey C."/>
            <person name="LaButti K."/>
            <person name="Lindquist E.A."/>
            <person name="Lipzen A."/>
            <person name="Lundell T."/>
            <person name="Morin E."/>
            <person name="Murat C."/>
            <person name="Riley R."/>
            <person name="Ohm R."/>
            <person name="Sun H."/>
            <person name="Tunlid A."/>
            <person name="Henrissat B."/>
            <person name="Grigoriev I.V."/>
            <person name="Hibbett D.S."/>
            <person name="Martin F."/>
        </authorList>
    </citation>
    <scope>NUCLEOTIDE SEQUENCE [LARGE SCALE GENOMIC DNA]</scope>
    <source>
        <strain evidence="3">Foug A</strain>
    </source>
</reference>
<gene>
    <name evidence="2" type="ORF">SCLCIDRAFT_134669</name>
</gene>
<evidence type="ECO:0000313" key="3">
    <source>
        <dbReference type="Proteomes" id="UP000053989"/>
    </source>
</evidence>
<evidence type="ECO:0000256" key="1">
    <source>
        <dbReference type="SAM" id="MobiDB-lite"/>
    </source>
</evidence>
<sequence>MLIYQQPTLPWVKKEAYCEALRLWEAERDLVKFEKRQSGWKKPTRGDLEKAEKKPKKSGVSSNGNCKNKGDNGALDDSASDGGSEEE</sequence>
<dbReference type="AlphaFoldDB" id="A0A0C2Z0X7"/>
<proteinExistence type="predicted"/>
<organism evidence="2 3">
    <name type="scientific">Scleroderma citrinum Foug A</name>
    <dbReference type="NCBI Taxonomy" id="1036808"/>
    <lineage>
        <taxon>Eukaryota</taxon>
        <taxon>Fungi</taxon>
        <taxon>Dikarya</taxon>
        <taxon>Basidiomycota</taxon>
        <taxon>Agaricomycotina</taxon>
        <taxon>Agaricomycetes</taxon>
        <taxon>Agaricomycetidae</taxon>
        <taxon>Boletales</taxon>
        <taxon>Sclerodermatineae</taxon>
        <taxon>Sclerodermataceae</taxon>
        <taxon>Scleroderma</taxon>
    </lineage>
</organism>
<feature type="region of interest" description="Disordered" evidence="1">
    <location>
        <begin position="35"/>
        <end position="87"/>
    </location>
</feature>
<dbReference type="HOGENOM" id="CLU_177422_0_0_1"/>
<evidence type="ECO:0000313" key="2">
    <source>
        <dbReference type="EMBL" id="KIM55478.1"/>
    </source>
</evidence>
<keyword evidence="3" id="KW-1185">Reference proteome</keyword>
<dbReference type="EMBL" id="KN822134">
    <property type="protein sequence ID" value="KIM55478.1"/>
    <property type="molecule type" value="Genomic_DNA"/>
</dbReference>
<reference evidence="2 3" key="1">
    <citation type="submission" date="2014-04" db="EMBL/GenBank/DDBJ databases">
        <authorList>
            <consortium name="DOE Joint Genome Institute"/>
            <person name="Kuo A."/>
            <person name="Kohler A."/>
            <person name="Nagy L.G."/>
            <person name="Floudas D."/>
            <person name="Copeland A."/>
            <person name="Barry K.W."/>
            <person name="Cichocki N."/>
            <person name="Veneault-Fourrey C."/>
            <person name="LaButti K."/>
            <person name="Lindquist E.A."/>
            <person name="Lipzen A."/>
            <person name="Lundell T."/>
            <person name="Morin E."/>
            <person name="Murat C."/>
            <person name="Sun H."/>
            <person name="Tunlid A."/>
            <person name="Henrissat B."/>
            <person name="Grigoriev I.V."/>
            <person name="Hibbett D.S."/>
            <person name="Martin F."/>
            <person name="Nordberg H.P."/>
            <person name="Cantor M.N."/>
            <person name="Hua S.X."/>
        </authorList>
    </citation>
    <scope>NUCLEOTIDE SEQUENCE [LARGE SCALE GENOMIC DNA]</scope>
    <source>
        <strain evidence="2 3">Foug A</strain>
    </source>
</reference>
<accession>A0A0C2Z0X7</accession>
<protein>
    <submittedName>
        <fullName evidence="2">Uncharacterized protein</fullName>
    </submittedName>
</protein>
<name>A0A0C2Z0X7_9AGAM</name>
<dbReference type="OrthoDB" id="2668279at2759"/>